<dbReference type="Pfam" id="PF00248">
    <property type="entry name" value="Aldo_ket_red"/>
    <property type="match status" value="1"/>
</dbReference>
<accession>A0AAV1CMG3</accession>
<evidence type="ECO:0000256" key="2">
    <source>
        <dbReference type="ARBA" id="ARBA00023002"/>
    </source>
</evidence>
<dbReference type="GO" id="GO:0005737">
    <property type="term" value="C:cytoplasm"/>
    <property type="evidence" value="ECO:0007669"/>
    <property type="project" value="TreeGrafter"/>
</dbReference>
<dbReference type="Proteomes" id="UP001161247">
    <property type="component" value="Chromosome 2"/>
</dbReference>
<keyword evidence="1" id="KW-0521">NADP</keyword>
<dbReference type="InterPro" id="IPR023210">
    <property type="entry name" value="NADP_OxRdtase_dom"/>
</dbReference>
<evidence type="ECO:0000313" key="5">
    <source>
        <dbReference type="Proteomes" id="UP001161247"/>
    </source>
</evidence>
<reference evidence="4" key="1">
    <citation type="submission" date="2023-03" db="EMBL/GenBank/DDBJ databases">
        <authorList>
            <person name="Julca I."/>
        </authorList>
    </citation>
    <scope>NUCLEOTIDE SEQUENCE</scope>
</reference>
<dbReference type="PANTHER" id="PTHR43625:SF81">
    <property type="entry name" value="OS01G0618100 PROTEIN"/>
    <property type="match status" value="1"/>
</dbReference>
<evidence type="ECO:0000259" key="3">
    <source>
        <dbReference type="Pfam" id="PF00248"/>
    </source>
</evidence>
<dbReference type="CDD" id="cd19145">
    <property type="entry name" value="AKR_AKR13D1"/>
    <property type="match status" value="1"/>
</dbReference>
<evidence type="ECO:0000313" key="4">
    <source>
        <dbReference type="EMBL" id="CAI9095732.1"/>
    </source>
</evidence>
<feature type="domain" description="NADP-dependent oxidoreductase" evidence="3">
    <location>
        <begin position="22"/>
        <end position="314"/>
    </location>
</feature>
<dbReference type="InterPro" id="IPR036812">
    <property type="entry name" value="NAD(P)_OxRdtase_dom_sf"/>
</dbReference>
<proteinExistence type="predicted"/>
<dbReference type="Gene3D" id="3.20.20.100">
    <property type="entry name" value="NADP-dependent oxidoreductase domain"/>
    <property type="match status" value="1"/>
</dbReference>
<dbReference type="GO" id="GO:0016491">
    <property type="term" value="F:oxidoreductase activity"/>
    <property type="evidence" value="ECO:0007669"/>
    <property type="project" value="UniProtKB-KW"/>
</dbReference>
<evidence type="ECO:0000256" key="1">
    <source>
        <dbReference type="ARBA" id="ARBA00022857"/>
    </source>
</evidence>
<name>A0AAV1CMG3_OLDCO</name>
<gene>
    <name evidence="4" type="ORF">OLC1_LOCUS6641</name>
</gene>
<keyword evidence="2" id="KW-0560">Oxidoreductase</keyword>
<dbReference type="InterPro" id="IPR050791">
    <property type="entry name" value="Aldo-Keto_reductase"/>
</dbReference>
<dbReference type="EMBL" id="OX459119">
    <property type="protein sequence ID" value="CAI9095732.1"/>
    <property type="molecule type" value="Genomic_DNA"/>
</dbReference>
<keyword evidence="5" id="KW-1185">Reference proteome</keyword>
<dbReference type="PANTHER" id="PTHR43625">
    <property type="entry name" value="AFLATOXIN B1 ALDEHYDE REDUCTASE"/>
    <property type="match status" value="1"/>
</dbReference>
<organism evidence="4 5">
    <name type="scientific">Oldenlandia corymbosa var. corymbosa</name>
    <dbReference type="NCBI Taxonomy" id="529605"/>
    <lineage>
        <taxon>Eukaryota</taxon>
        <taxon>Viridiplantae</taxon>
        <taxon>Streptophyta</taxon>
        <taxon>Embryophyta</taxon>
        <taxon>Tracheophyta</taxon>
        <taxon>Spermatophyta</taxon>
        <taxon>Magnoliopsida</taxon>
        <taxon>eudicotyledons</taxon>
        <taxon>Gunneridae</taxon>
        <taxon>Pentapetalae</taxon>
        <taxon>asterids</taxon>
        <taxon>lamiids</taxon>
        <taxon>Gentianales</taxon>
        <taxon>Rubiaceae</taxon>
        <taxon>Rubioideae</taxon>
        <taxon>Spermacoceae</taxon>
        <taxon>Hedyotis-Oldenlandia complex</taxon>
        <taxon>Oldenlandia</taxon>
    </lineage>
</organism>
<protein>
    <submittedName>
        <fullName evidence="4">OLC1v1031730C4</fullName>
    </submittedName>
</protein>
<dbReference type="SUPFAM" id="SSF51430">
    <property type="entry name" value="NAD(P)-linked oxidoreductase"/>
    <property type="match status" value="1"/>
</dbReference>
<dbReference type="AlphaFoldDB" id="A0AAV1CMG3"/>
<sequence length="345" mass="38451">MADQVNIIPRVKLGSQGLEVSKLGFGCLGLSGVYNAPLPEADGIHILKEAFAKGVTFWDTSDMYGLEHANEYLLGKALKELPRGSIQLATKFGVYRSETTPYAVKGTPDYARACCEASLKRLQVDYIDLYYIHRIDVTVPIEETMGELKKLFEEGKIKYIGLSEASPDTIRRAHVVHPITALQVEYSLWTRDIEAELLPLCRELGIGIVSYSPVGRGLFGGKGVVESIPQNSLLERHPRFTGSNLEKNKAFYFNLTKLAEKHGCSTAQLAIAWILHQGEDIVPIPGTTKLRYLHDNAASLKIKLAEEDLEELTNAIPINEVAGKRLEDSRFHYSFYYANTPPPRK</sequence>